<keyword evidence="13" id="KW-0969">Cilium</keyword>
<dbReference type="InterPro" id="IPR028263">
    <property type="entry name" value="FliG_N"/>
</dbReference>
<evidence type="ECO:0000256" key="4">
    <source>
        <dbReference type="ARBA" id="ARBA00021870"/>
    </source>
</evidence>
<evidence type="ECO:0000256" key="2">
    <source>
        <dbReference type="ARBA" id="ARBA00004413"/>
    </source>
</evidence>
<dbReference type="GO" id="GO:0009425">
    <property type="term" value="C:bacterial-type flagellum basal body"/>
    <property type="evidence" value="ECO:0007669"/>
    <property type="project" value="UniProtKB-SubCell"/>
</dbReference>
<evidence type="ECO:0000259" key="12">
    <source>
        <dbReference type="Pfam" id="PF14842"/>
    </source>
</evidence>
<evidence type="ECO:0000259" key="11">
    <source>
        <dbReference type="Pfam" id="PF14841"/>
    </source>
</evidence>
<dbReference type="PIRSF" id="PIRSF003161">
    <property type="entry name" value="FliG"/>
    <property type="match status" value="1"/>
</dbReference>
<evidence type="ECO:0000313" key="14">
    <source>
        <dbReference type="Proteomes" id="UP000562045"/>
    </source>
</evidence>
<dbReference type="PANTHER" id="PTHR30534:SF0">
    <property type="entry name" value="FLAGELLAR MOTOR SWITCH PROTEIN FLIG"/>
    <property type="match status" value="1"/>
</dbReference>
<dbReference type="Gene3D" id="1.10.220.30">
    <property type="match status" value="3"/>
</dbReference>
<dbReference type="NCBIfam" id="TIGR00207">
    <property type="entry name" value="fliG"/>
    <property type="match status" value="1"/>
</dbReference>
<proteinExistence type="inferred from homology"/>
<dbReference type="PANTHER" id="PTHR30534">
    <property type="entry name" value="FLAGELLAR MOTOR SWITCH PROTEIN FLIG"/>
    <property type="match status" value="1"/>
</dbReference>
<evidence type="ECO:0000259" key="10">
    <source>
        <dbReference type="Pfam" id="PF01706"/>
    </source>
</evidence>
<dbReference type="AlphaFoldDB" id="A0A7Z0CPK7"/>
<dbReference type="Pfam" id="PF14841">
    <property type="entry name" value="FliG_M"/>
    <property type="match status" value="1"/>
</dbReference>
<dbReference type="GO" id="GO:0006935">
    <property type="term" value="P:chemotaxis"/>
    <property type="evidence" value="ECO:0007669"/>
    <property type="project" value="UniProtKB-KW"/>
</dbReference>
<keyword evidence="13" id="KW-0282">Flagellum</keyword>
<name>A0A7Z0CPK7_9ACTN</name>
<comment type="subcellular location">
    <subcellularLocation>
        <location evidence="1">Bacterial flagellum basal body</location>
    </subcellularLocation>
    <subcellularLocation>
        <location evidence="2">Cell membrane</location>
        <topology evidence="2">Peripheral membrane protein</topology>
        <orientation evidence="2">Cytoplasmic side</orientation>
    </subcellularLocation>
</comment>
<dbReference type="PRINTS" id="PR00954">
    <property type="entry name" value="FLGMOTORFLIG"/>
</dbReference>
<accession>A0A7Z0CPK7</accession>
<feature type="domain" description="Flagellar motor switch protein FliG C-terminal" evidence="10">
    <location>
        <begin position="229"/>
        <end position="334"/>
    </location>
</feature>
<comment type="similarity">
    <text evidence="3">Belongs to the FliG family.</text>
</comment>
<dbReference type="RefSeq" id="WP_051932422.1">
    <property type="nucleotide sequence ID" value="NZ_CP022295.1"/>
</dbReference>
<dbReference type="GO" id="GO:0071973">
    <property type="term" value="P:bacterial-type flagellum-dependent cell motility"/>
    <property type="evidence" value="ECO:0007669"/>
    <property type="project" value="InterPro"/>
</dbReference>
<evidence type="ECO:0000256" key="7">
    <source>
        <dbReference type="ARBA" id="ARBA00022779"/>
    </source>
</evidence>
<evidence type="ECO:0000256" key="1">
    <source>
        <dbReference type="ARBA" id="ARBA00004117"/>
    </source>
</evidence>
<keyword evidence="9" id="KW-0975">Bacterial flagellum</keyword>
<reference evidence="13 14" key="1">
    <citation type="submission" date="2020-07" db="EMBL/GenBank/DDBJ databases">
        <title>Sequencing the genomes of 1000 actinobacteria strains.</title>
        <authorList>
            <person name="Klenk H.-P."/>
        </authorList>
    </citation>
    <scope>NUCLEOTIDE SEQUENCE [LARGE SCALE GENOMIC DNA]</scope>
    <source>
        <strain evidence="13 14">DSM 15131</strain>
    </source>
</reference>
<dbReference type="SUPFAM" id="SSF48029">
    <property type="entry name" value="FliG"/>
    <property type="match status" value="2"/>
</dbReference>
<evidence type="ECO:0000256" key="8">
    <source>
        <dbReference type="ARBA" id="ARBA00023136"/>
    </source>
</evidence>
<dbReference type="GO" id="GO:0003774">
    <property type="term" value="F:cytoskeletal motor activity"/>
    <property type="evidence" value="ECO:0007669"/>
    <property type="project" value="InterPro"/>
</dbReference>
<feature type="domain" description="Flagellar motor switch protein FliG middle" evidence="11">
    <location>
        <begin position="125"/>
        <end position="198"/>
    </location>
</feature>
<evidence type="ECO:0000256" key="9">
    <source>
        <dbReference type="ARBA" id="ARBA00023143"/>
    </source>
</evidence>
<evidence type="ECO:0000256" key="3">
    <source>
        <dbReference type="ARBA" id="ARBA00010299"/>
    </source>
</evidence>
<dbReference type="InterPro" id="IPR023087">
    <property type="entry name" value="Flg_Motor_Flig_C"/>
</dbReference>
<protein>
    <recommendedName>
        <fullName evidence="4">Flagellar motor switch protein FliG</fullName>
    </recommendedName>
</protein>
<sequence length="345" mass="37605">MTAMLTAGSGSAILQMGVRKAAVLLIQLGKDRAAQVMSHLSDAEVEAISAEIARLDAVTADETSQVLTEFHDLATAHAHVTQGGFGFAQQLLEQSLGPERAKEIMERLHAAAVQMPFQFLHRADPAQLRGFIADEHPQVIALVLAHMAADKASLLLSGLPAHQQAVVAHRIAVMDRTSPEIVRTVESILERKLSSMLQPAEVSRVGGVDPLVNIINRSDRPTERQIVEGLEGLDPSLADEVKSRMFMFEDIVGLDDRSVQQVLRQVDTADLALALKGVSESVRTKITSNLSERAAENLLDEVEMLGAVRLAQVEEAQQGVIRTIRQLEEQGQIMVRRGNDDEFVV</sequence>
<dbReference type="Pfam" id="PF14842">
    <property type="entry name" value="FliG_N"/>
    <property type="match status" value="1"/>
</dbReference>
<keyword evidence="13" id="KW-0966">Cell projection</keyword>
<evidence type="ECO:0000313" key="13">
    <source>
        <dbReference type="EMBL" id="NYI45902.1"/>
    </source>
</evidence>
<keyword evidence="7" id="KW-0283">Flagellar rotation</keyword>
<dbReference type="InterPro" id="IPR000090">
    <property type="entry name" value="Flg_Motor_Flig"/>
</dbReference>
<comment type="caution">
    <text evidence="13">The sequence shown here is derived from an EMBL/GenBank/DDBJ whole genome shotgun (WGS) entry which is preliminary data.</text>
</comment>
<keyword evidence="5" id="KW-1003">Cell membrane</keyword>
<dbReference type="Proteomes" id="UP000562045">
    <property type="component" value="Unassembled WGS sequence"/>
</dbReference>
<evidence type="ECO:0000256" key="6">
    <source>
        <dbReference type="ARBA" id="ARBA00022500"/>
    </source>
</evidence>
<keyword evidence="8" id="KW-0472">Membrane</keyword>
<feature type="domain" description="Flagellar motor switch protein FliG N-terminal" evidence="12">
    <location>
        <begin position="17"/>
        <end position="117"/>
    </location>
</feature>
<evidence type="ECO:0000256" key="5">
    <source>
        <dbReference type="ARBA" id="ARBA00022475"/>
    </source>
</evidence>
<dbReference type="GO" id="GO:0005886">
    <property type="term" value="C:plasma membrane"/>
    <property type="evidence" value="ECO:0007669"/>
    <property type="project" value="UniProtKB-SubCell"/>
</dbReference>
<gene>
    <name evidence="13" type="ORF">BJ993_002982</name>
</gene>
<keyword evidence="6" id="KW-0145">Chemotaxis</keyword>
<organism evidence="13 14">
    <name type="scientific">Nocardioides aromaticivorans</name>
    <dbReference type="NCBI Taxonomy" id="200618"/>
    <lineage>
        <taxon>Bacteria</taxon>
        <taxon>Bacillati</taxon>
        <taxon>Actinomycetota</taxon>
        <taxon>Actinomycetes</taxon>
        <taxon>Propionibacteriales</taxon>
        <taxon>Nocardioidaceae</taxon>
        <taxon>Nocardioides</taxon>
    </lineage>
</organism>
<dbReference type="Pfam" id="PF01706">
    <property type="entry name" value="FliG_C"/>
    <property type="match status" value="1"/>
</dbReference>
<dbReference type="InterPro" id="IPR011002">
    <property type="entry name" value="FliG_a-hlx"/>
</dbReference>
<dbReference type="EMBL" id="JACBZM010000001">
    <property type="protein sequence ID" value="NYI45902.1"/>
    <property type="molecule type" value="Genomic_DNA"/>
</dbReference>
<dbReference type="InterPro" id="IPR032779">
    <property type="entry name" value="FliG_M"/>
</dbReference>